<accession>A0ACD5DDZ1</accession>
<organism evidence="1 2">
    <name type="scientific">Lentilactobacillus terminaliae</name>
    <dbReference type="NCBI Taxonomy" id="3003483"/>
    <lineage>
        <taxon>Bacteria</taxon>
        <taxon>Bacillati</taxon>
        <taxon>Bacillota</taxon>
        <taxon>Bacilli</taxon>
        <taxon>Lactobacillales</taxon>
        <taxon>Lactobacillaceae</taxon>
        <taxon>Lentilactobacillus</taxon>
    </lineage>
</organism>
<name>A0ACD5DDZ1_9LACO</name>
<proteinExistence type="predicted"/>
<dbReference type="Proteomes" id="UP001149860">
    <property type="component" value="Chromosome"/>
</dbReference>
<protein>
    <submittedName>
        <fullName evidence="1">MerR family transcriptional regulator</fullName>
    </submittedName>
</protein>
<evidence type="ECO:0000313" key="1">
    <source>
        <dbReference type="EMBL" id="XFD39487.1"/>
    </source>
</evidence>
<reference evidence="1" key="1">
    <citation type="submission" date="2024-08" db="EMBL/GenBank/DDBJ databases">
        <title>Lentilactobacillus sp. nov., isolated from tree bark.</title>
        <authorList>
            <person name="Phuengjayaem S."/>
            <person name="Tanasupawat S."/>
        </authorList>
    </citation>
    <scope>NUCLEOTIDE SEQUENCE</scope>
    <source>
        <strain evidence="1">SPB1-3</strain>
    </source>
</reference>
<keyword evidence="2" id="KW-1185">Reference proteome</keyword>
<dbReference type="EMBL" id="CP168151">
    <property type="protein sequence ID" value="XFD39487.1"/>
    <property type="molecule type" value="Genomic_DNA"/>
</dbReference>
<gene>
    <name evidence="1" type="ORF">O0236_008810</name>
</gene>
<evidence type="ECO:0000313" key="2">
    <source>
        <dbReference type="Proteomes" id="UP001149860"/>
    </source>
</evidence>
<sequence length="123" mass="14269">MGLSISDAVKRTGIPATTIRYYDKKGILPAVNYDPNGHRHFSETDIQTLDLITCLKDTGMALSKIRKFIQLTQKGDRTLDERIELLQCQRNNVKFRIERDQKNLNKVDDKITEYMRSKVNILK</sequence>